<keyword evidence="1" id="KW-0812">Transmembrane</keyword>
<gene>
    <name evidence="2" type="ORF">AB6T85_06450</name>
</gene>
<dbReference type="Proteomes" id="UP001565243">
    <property type="component" value="Unassembled WGS sequence"/>
</dbReference>
<keyword evidence="1" id="KW-1133">Transmembrane helix</keyword>
<dbReference type="EMBL" id="JBGFFX010000003">
    <property type="protein sequence ID" value="MEY8770069.1"/>
    <property type="molecule type" value="Genomic_DNA"/>
</dbReference>
<accession>A0ABV4E5H0</accession>
<comment type="caution">
    <text evidence="2">The sequence shown here is derived from an EMBL/GenBank/DDBJ whole genome shotgun (WGS) entry which is preliminary data.</text>
</comment>
<reference evidence="2 3" key="1">
    <citation type="submission" date="2024-07" db="EMBL/GenBank/DDBJ databases">
        <authorList>
            <person name="Hebao G."/>
        </authorList>
    </citation>
    <scope>NUCLEOTIDE SEQUENCE [LARGE SCALE GENOMIC DNA]</scope>
    <source>
        <strain evidence="2 3">ACCC 02193</strain>
    </source>
</reference>
<evidence type="ECO:0000313" key="2">
    <source>
        <dbReference type="EMBL" id="MEY8770069.1"/>
    </source>
</evidence>
<proteinExistence type="predicted"/>
<keyword evidence="3" id="KW-1185">Reference proteome</keyword>
<evidence type="ECO:0000313" key="3">
    <source>
        <dbReference type="Proteomes" id="UP001565243"/>
    </source>
</evidence>
<name>A0ABV4E5H0_9GAMM</name>
<evidence type="ECO:0008006" key="4">
    <source>
        <dbReference type="Google" id="ProtNLM"/>
    </source>
</evidence>
<organism evidence="2 3">
    <name type="scientific">Erwinia aeris</name>
    <dbReference type="NCBI Taxonomy" id="3239803"/>
    <lineage>
        <taxon>Bacteria</taxon>
        <taxon>Pseudomonadati</taxon>
        <taxon>Pseudomonadota</taxon>
        <taxon>Gammaproteobacteria</taxon>
        <taxon>Enterobacterales</taxon>
        <taxon>Erwiniaceae</taxon>
        <taxon>Erwinia</taxon>
    </lineage>
</organism>
<sequence>MERRVTRLETDVGHMQEAIQEIKSDIREFKKEARMDFRLLFGAIVTTTLGLALLIARGFAWL</sequence>
<keyword evidence="1" id="KW-0472">Membrane</keyword>
<protein>
    <recommendedName>
        <fullName evidence="4">Hemolysin XhlA</fullName>
    </recommendedName>
</protein>
<dbReference type="RefSeq" id="WP_253456134.1">
    <property type="nucleotide sequence ID" value="NZ_JBGFFX010000003.1"/>
</dbReference>
<evidence type="ECO:0000256" key="1">
    <source>
        <dbReference type="SAM" id="Phobius"/>
    </source>
</evidence>
<feature type="transmembrane region" description="Helical" evidence="1">
    <location>
        <begin position="39"/>
        <end position="60"/>
    </location>
</feature>